<dbReference type="STRING" id="743788.S8G7Y2"/>
<evidence type="ECO:0000256" key="4">
    <source>
        <dbReference type="ARBA" id="ARBA00023128"/>
    </source>
</evidence>
<sequence length="269" mass="30256">MASAAPLPPSLLASARAAYRTLLRASATTFKGDAQLKNAFLLKMRNETLACPPNADQQQVQEKIRLAKDISGVLLRNVVQAVKLDEPPRGSQDYERFKLRITEHTELGSNESIKDPLPMESSRSARKHAAKTSDSTTQLPRYYSQLKKAAKKRIVPELKEEDIEESFVRGSGPGGQSINKTENNVQLLHKPTGLRVACQDTRSLSQNRKLARRRLLEKLDAYHNPGLSKEEMKAALQRERERRRKKKSKKEGKNKTDSSNEEVEDDAVD</sequence>
<evidence type="ECO:0000256" key="2">
    <source>
        <dbReference type="ARBA" id="ARBA00010835"/>
    </source>
</evidence>
<feature type="compositionally biased region" description="Basic and acidic residues" evidence="5">
    <location>
        <begin position="228"/>
        <end position="240"/>
    </location>
</feature>
<evidence type="ECO:0000256" key="1">
    <source>
        <dbReference type="ARBA" id="ARBA00004173"/>
    </source>
</evidence>
<dbReference type="InterPro" id="IPR052405">
    <property type="entry name" value="Mito_Transl_Release_Factor"/>
</dbReference>
<comment type="similarity">
    <text evidence="2">Belongs to the prokaryotic/mitochondrial release factor family.</text>
</comment>
<feature type="region of interest" description="Disordered" evidence="5">
    <location>
        <begin position="163"/>
        <end position="185"/>
    </location>
</feature>
<dbReference type="GO" id="GO:0034551">
    <property type="term" value="P:mitochondrial respiratory chain complex III assembly"/>
    <property type="evidence" value="ECO:0007669"/>
    <property type="project" value="InterPro"/>
</dbReference>
<name>S8G7Y2_FOMSC</name>
<accession>S8G7Y2</accession>
<dbReference type="eggNOG" id="KOG2726">
    <property type="taxonomic scope" value="Eukaryota"/>
</dbReference>
<feature type="region of interest" description="Disordered" evidence="5">
    <location>
        <begin position="223"/>
        <end position="269"/>
    </location>
</feature>
<dbReference type="Pfam" id="PF00472">
    <property type="entry name" value="RF-1"/>
    <property type="match status" value="1"/>
</dbReference>
<dbReference type="InterPro" id="IPR045298">
    <property type="entry name" value="Complex1_LYR_LYRM7"/>
</dbReference>
<evidence type="ECO:0000256" key="3">
    <source>
        <dbReference type="ARBA" id="ARBA00022946"/>
    </source>
</evidence>
<dbReference type="PANTHER" id="PTHR46203">
    <property type="entry name" value="PROBABLE PEPTIDE CHAIN RELEASE FACTOR C12ORF65"/>
    <property type="match status" value="1"/>
</dbReference>
<gene>
    <name evidence="7" type="ORF">FOMPIDRAFT_1110057</name>
</gene>
<proteinExistence type="inferred from homology"/>
<feature type="compositionally biased region" description="Acidic residues" evidence="5">
    <location>
        <begin position="259"/>
        <end position="269"/>
    </location>
</feature>
<protein>
    <recommendedName>
        <fullName evidence="6">Prokaryotic-type class I peptide chain release factors domain-containing protein</fullName>
    </recommendedName>
</protein>
<feature type="domain" description="Prokaryotic-type class I peptide chain release factors" evidence="6">
    <location>
        <begin position="157"/>
        <end position="256"/>
    </location>
</feature>
<dbReference type="GO" id="GO:0005739">
    <property type="term" value="C:mitochondrion"/>
    <property type="evidence" value="ECO:0007669"/>
    <property type="project" value="UniProtKB-SubCell"/>
</dbReference>
<feature type="region of interest" description="Disordered" evidence="5">
    <location>
        <begin position="107"/>
        <end position="137"/>
    </location>
</feature>
<comment type="subcellular location">
    <subcellularLocation>
        <location evidence="1">Mitochondrion</location>
    </subcellularLocation>
</comment>
<dbReference type="EMBL" id="KE504122">
    <property type="protein sequence ID" value="EPT06230.1"/>
    <property type="molecule type" value="Genomic_DNA"/>
</dbReference>
<dbReference type="Proteomes" id="UP000015241">
    <property type="component" value="Unassembled WGS sequence"/>
</dbReference>
<dbReference type="AlphaFoldDB" id="S8G7Y2"/>
<evidence type="ECO:0000313" key="8">
    <source>
        <dbReference type="Proteomes" id="UP000015241"/>
    </source>
</evidence>
<dbReference type="PANTHER" id="PTHR46203:SF1">
    <property type="entry name" value="MITOCHONDRIAL TRANSLATION RELEASE FACTOR IN RESCUE"/>
    <property type="match status" value="1"/>
</dbReference>
<dbReference type="CDD" id="cd20267">
    <property type="entry name" value="Complex1_LYR_LYRM7"/>
    <property type="match status" value="1"/>
</dbReference>
<dbReference type="SUPFAM" id="SSF75620">
    <property type="entry name" value="Release factor"/>
    <property type="match status" value="1"/>
</dbReference>
<evidence type="ECO:0000259" key="6">
    <source>
        <dbReference type="Pfam" id="PF00472"/>
    </source>
</evidence>
<dbReference type="Gene3D" id="3.30.160.20">
    <property type="match status" value="1"/>
</dbReference>
<feature type="compositionally biased region" description="Basic residues" evidence="5">
    <location>
        <begin position="241"/>
        <end position="250"/>
    </location>
</feature>
<dbReference type="InParanoid" id="S8G7Y2"/>
<dbReference type="HOGENOM" id="CLU_1015846_0_0_1"/>
<dbReference type="InterPro" id="IPR045853">
    <property type="entry name" value="Pep_chain_release_fac_I_sf"/>
</dbReference>
<dbReference type="OrthoDB" id="277888at2759"/>
<dbReference type="InterPro" id="IPR000352">
    <property type="entry name" value="Pep_chain_release_fac_I"/>
</dbReference>
<keyword evidence="4" id="KW-0496">Mitochondrion</keyword>
<evidence type="ECO:0000313" key="7">
    <source>
        <dbReference type="EMBL" id="EPT06230.1"/>
    </source>
</evidence>
<keyword evidence="3" id="KW-0809">Transit peptide</keyword>
<dbReference type="GO" id="GO:0032543">
    <property type="term" value="P:mitochondrial translation"/>
    <property type="evidence" value="ECO:0007669"/>
    <property type="project" value="UniProtKB-ARBA"/>
</dbReference>
<evidence type="ECO:0000256" key="5">
    <source>
        <dbReference type="SAM" id="MobiDB-lite"/>
    </source>
</evidence>
<reference evidence="7 8" key="1">
    <citation type="journal article" date="2012" name="Science">
        <title>The Paleozoic origin of enzymatic lignin decomposition reconstructed from 31 fungal genomes.</title>
        <authorList>
            <person name="Floudas D."/>
            <person name="Binder M."/>
            <person name="Riley R."/>
            <person name="Barry K."/>
            <person name="Blanchette R.A."/>
            <person name="Henrissat B."/>
            <person name="Martinez A.T."/>
            <person name="Otillar R."/>
            <person name="Spatafora J.W."/>
            <person name="Yadav J.S."/>
            <person name="Aerts A."/>
            <person name="Benoit I."/>
            <person name="Boyd A."/>
            <person name="Carlson A."/>
            <person name="Copeland A."/>
            <person name="Coutinho P.M."/>
            <person name="de Vries R.P."/>
            <person name="Ferreira P."/>
            <person name="Findley K."/>
            <person name="Foster B."/>
            <person name="Gaskell J."/>
            <person name="Glotzer D."/>
            <person name="Gorecki P."/>
            <person name="Heitman J."/>
            <person name="Hesse C."/>
            <person name="Hori C."/>
            <person name="Igarashi K."/>
            <person name="Jurgens J.A."/>
            <person name="Kallen N."/>
            <person name="Kersten P."/>
            <person name="Kohler A."/>
            <person name="Kuees U."/>
            <person name="Kumar T.K.A."/>
            <person name="Kuo A."/>
            <person name="LaButti K."/>
            <person name="Larrondo L.F."/>
            <person name="Lindquist E."/>
            <person name="Ling A."/>
            <person name="Lombard V."/>
            <person name="Lucas S."/>
            <person name="Lundell T."/>
            <person name="Martin R."/>
            <person name="McLaughlin D.J."/>
            <person name="Morgenstern I."/>
            <person name="Morin E."/>
            <person name="Murat C."/>
            <person name="Nagy L.G."/>
            <person name="Nolan M."/>
            <person name="Ohm R.A."/>
            <person name="Patyshakuliyeva A."/>
            <person name="Rokas A."/>
            <person name="Ruiz-Duenas F.J."/>
            <person name="Sabat G."/>
            <person name="Salamov A."/>
            <person name="Samejima M."/>
            <person name="Schmutz J."/>
            <person name="Slot J.C."/>
            <person name="St John F."/>
            <person name="Stenlid J."/>
            <person name="Sun H."/>
            <person name="Sun S."/>
            <person name="Syed K."/>
            <person name="Tsang A."/>
            <person name="Wiebenga A."/>
            <person name="Young D."/>
            <person name="Pisabarro A."/>
            <person name="Eastwood D.C."/>
            <person name="Martin F."/>
            <person name="Cullen D."/>
            <person name="Grigoriev I.V."/>
            <person name="Hibbett D.S."/>
        </authorList>
    </citation>
    <scope>NUCLEOTIDE SEQUENCE</scope>
    <source>
        <strain evidence="8">FP-58527</strain>
    </source>
</reference>
<feature type="compositionally biased region" description="Polar residues" evidence="5">
    <location>
        <begin position="176"/>
        <end position="185"/>
    </location>
</feature>
<organism evidence="7 8">
    <name type="scientific">Fomitopsis schrenkii</name>
    <name type="common">Brown rot fungus</name>
    <dbReference type="NCBI Taxonomy" id="2126942"/>
    <lineage>
        <taxon>Eukaryota</taxon>
        <taxon>Fungi</taxon>
        <taxon>Dikarya</taxon>
        <taxon>Basidiomycota</taxon>
        <taxon>Agaricomycotina</taxon>
        <taxon>Agaricomycetes</taxon>
        <taxon>Polyporales</taxon>
        <taxon>Fomitopsis</taxon>
    </lineage>
</organism>
<dbReference type="GO" id="GO:0003747">
    <property type="term" value="F:translation release factor activity"/>
    <property type="evidence" value="ECO:0007669"/>
    <property type="project" value="InterPro"/>
</dbReference>
<keyword evidence="8" id="KW-1185">Reference proteome</keyword>